<evidence type="ECO:0000313" key="4">
    <source>
        <dbReference type="EMBL" id="PVY44912.1"/>
    </source>
</evidence>
<keyword evidence="1" id="KW-0472">Membrane</keyword>
<evidence type="ECO:0000313" key="5">
    <source>
        <dbReference type="Proteomes" id="UP000245959"/>
    </source>
</evidence>
<dbReference type="AlphaFoldDB" id="A0A2U1B8H0"/>
<reference evidence="3 6" key="2">
    <citation type="submission" date="2020-04" db="EMBL/GenBank/DDBJ databases">
        <authorList>
            <person name="Hitch T.C.A."/>
            <person name="Wylensek D."/>
            <person name="Clavel T."/>
        </authorList>
    </citation>
    <scope>NUCLEOTIDE SEQUENCE [LARGE SCALE GENOMIC DNA]</scope>
    <source>
        <strain evidence="3 6">COR2-253-APC-1A</strain>
    </source>
</reference>
<comment type="caution">
    <text evidence="4">The sequence shown here is derived from an EMBL/GenBank/DDBJ whole genome shotgun (WGS) entry which is preliminary data.</text>
</comment>
<evidence type="ECO:0000313" key="3">
    <source>
        <dbReference type="EMBL" id="NMD87795.1"/>
    </source>
</evidence>
<evidence type="ECO:0000256" key="1">
    <source>
        <dbReference type="SAM" id="Phobius"/>
    </source>
</evidence>
<dbReference type="OrthoDB" id="255848at2"/>
<protein>
    <submittedName>
        <fullName evidence="4">Prepilin-type N-terminal cleavage/methylation domain-containing protein/prepilin-type processing-associated H-X9-DG protein</fullName>
    </submittedName>
    <submittedName>
        <fullName evidence="3">Type II secretion system protein</fullName>
    </submittedName>
</protein>
<reference evidence="4 5" key="1">
    <citation type="submission" date="2018-04" db="EMBL/GenBank/DDBJ databases">
        <title>Genomic Encyclopedia of Type Strains, Phase IV (KMG-IV): sequencing the most valuable type-strain genomes for metagenomic binning, comparative biology and taxonomic classification.</title>
        <authorList>
            <person name="Goeker M."/>
        </authorList>
    </citation>
    <scope>NUCLEOTIDE SEQUENCE [LARGE SCALE GENOMIC DNA]</scope>
    <source>
        <strain evidence="4 5">DSM 14823</strain>
    </source>
</reference>
<evidence type="ECO:0000259" key="2">
    <source>
        <dbReference type="Pfam" id="PF07596"/>
    </source>
</evidence>
<feature type="domain" description="DUF1559" evidence="2">
    <location>
        <begin position="30"/>
        <end position="86"/>
    </location>
</feature>
<dbReference type="EMBL" id="JABAEW010000030">
    <property type="protein sequence ID" value="NMD87795.1"/>
    <property type="molecule type" value="Genomic_DNA"/>
</dbReference>
<organism evidence="4 5">
    <name type="scientific">Victivallis vadensis</name>
    <dbReference type="NCBI Taxonomy" id="172901"/>
    <lineage>
        <taxon>Bacteria</taxon>
        <taxon>Pseudomonadati</taxon>
        <taxon>Lentisphaerota</taxon>
        <taxon>Lentisphaeria</taxon>
        <taxon>Victivallales</taxon>
        <taxon>Victivallaceae</taxon>
        <taxon>Victivallis</taxon>
    </lineage>
</organism>
<dbReference type="GeneID" id="78294226"/>
<dbReference type="Pfam" id="PF07596">
    <property type="entry name" value="SBP_bac_10"/>
    <property type="match status" value="1"/>
</dbReference>
<dbReference type="EMBL" id="QEKH01000004">
    <property type="protein sequence ID" value="PVY44912.1"/>
    <property type="molecule type" value="Genomic_DNA"/>
</dbReference>
<keyword evidence="1" id="KW-0812">Transmembrane</keyword>
<feature type="transmembrane region" description="Helical" evidence="1">
    <location>
        <begin position="7"/>
        <end position="28"/>
    </location>
</feature>
<gene>
    <name evidence="4" type="ORF">C8D82_10456</name>
    <name evidence="3" type="ORF">HF882_14505</name>
</gene>
<dbReference type="PANTHER" id="PTHR30093">
    <property type="entry name" value="GENERAL SECRETION PATHWAY PROTEIN G"/>
    <property type="match status" value="1"/>
</dbReference>
<dbReference type="RefSeq" id="WP_116882903.1">
    <property type="nucleotide sequence ID" value="NZ_CABMMC010000230.1"/>
</dbReference>
<dbReference type="PANTHER" id="PTHR30093:SF2">
    <property type="entry name" value="TYPE II SECRETION SYSTEM PROTEIN H"/>
    <property type="match status" value="1"/>
</dbReference>
<dbReference type="Proteomes" id="UP000245959">
    <property type="component" value="Unassembled WGS sequence"/>
</dbReference>
<dbReference type="SUPFAM" id="SSF54523">
    <property type="entry name" value="Pili subunits"/>
    <property type="match status" value="1"/>
</dbReference>
<keyword evidence="5" id="KW-1185">Reference proteome</keyword>
<name>A0A2U1B8H0_9BACT</name>
<sequence length="244" mass="27454">MQKKFTLIELLVVIAIIAILASMLLPALNSAREKARATTCVNNLKQVGNGLMLYAGDFNDWLPPIQWAGNQKNYGKWWMMISGWDVKIGQNYLPKPVDGKASVFVCPASEPFVFRDISDNSQLHEVYGMAQVDIERIRNLAPGRDANGLRQKLSQIKHPSRWVLVADSQRAGWTTANYRQCHYLDRNGEVDKYQDMAYGGAPKSIILRHAKRANIVFADNSVRSLGQPEVGMYGVRWTIPGFTN</sequence>
<dbReference type="InterPro" id="IPR045584">
    <property type="entry name" value="Pilin-like"/>
</dbReference>
<dbReference type="InterPro" id="IPR011453">
    <property type="entry name" value="DUF1559"/>
</dbReference>
<evidence type="ECO:0000313" key="6">
    <source>
        <dbReference type="Proteomes" id="UP000576225"/>
    </source>
</evidence>
<proteinExistence type="predicted"/>
<dbReference type="InterPro" id="IPR012902">
    <property type="entry name" value="N_methyl_site"/>
</dbReference>
<accession>A0A2U1B8H0</accession>
<dbReference type="Proteomes" id="UP000576225">
    <property type="component" value="Unassembled WGS sequence"/>
</dbReference>
<dbReference type="NCBIfam" id="TIGR02532">
    <property type="entry name" value="IV_pilin_GFxxxE"/>
    <property type="match status" value="1"/>
</dbReference>
<keyword evidence="1" id="KW-1133">Transmembrane helix</keyword>
<dbReference type="Gene3D" id="3.30.700.10">
    <property type="entry name" value="Glycoprotein, Type 4 Pilin"/>
    <property type="match status" value="1"/>
</dbReference>